<organism evidence="1">
    <name type="scientific">Arundo donax</name>
    <name type="common">Giant reed</name>
    <name type="synonym">Donax arundinaceus</name>
    <dbReference type="NCBI Taxonomy" id="35708"/>
    <lineage>
        <taxon>Eukaryota</taxon>
        <taxon>Viridiplantae</taxon>
        <taxon>Streptophyta</taxon>
        <taxon>Embryophyta</taxon>
        <taxon>Tracheophyta</taxon>
        <taxon>Spermatophyta</taxon>
        <taxon>Magnoliopsida</taxon>
        <taxon>Liliopsida</taxon>
        <taxon>Poales</taxon>
        <taxon>Poaceae</taxon>
        <taxon>PACMAD clade</taxon>
        <taxon>Arundinoideae</taxon>
        <taxon>Arundineae</taxon>
        <taxon>Arundo</taxon>
    </lineage>
</organism>
<dbReference type="AlphaFoldDB" id="A0A0A9C4R9"/>
<reference evidence="1" key="1">
    <citation type="submission" date="2014-09" db="EMBL/GenBank/DDBJ databases">
        <authorList>
            <person name="Magalhaes I.L.F."/>
            <person name="Oliveira U."/>
            <person name="Santos F.R."/>
            <person name="Vidigal T.H.D.A."/>
            <person name="Brescovit A.D."/>
            <person name="Santos A.J."/>
        </authorList>
    </citation>
    <scope>NUCLEOTIDE SEQUENCE</scope>
    <source>
        <tissue evidence="1">Shoot tissue taken approximately 20 cm above the soil surface</tissue>
    </source>
</reference>
<reference evidence="1" key="2">
    <citation type="journal article" date="2015" name="Data Brief">
        <title>Shoot transcriptome of the giant reed, Arundo donax.</title>
        <authorList>
            <person name="Barrero R.A."/>
            <person name="Guerrero F.D."/>
            <person name="Moolhuijzen P."/>
            <person name="Goolsby J.A."/>
            <person name="Tidwell J."/>
            <person name="Bellgard S.E."/>
            <person name="Bellgard M.I."/>
        </authorList>
    </citation>
    <scope>NUCLEOTIDE SEQUENCE</scope>
    <source>
        <tissue evidence="1">Shoot tissue taken approximately 20 cm above the soil surface</tissue>
    </source>
</reference>
<accession>A0A0A9C4R9</accession>
<dbReference type="EMBL" id="GBRH01229500">
    <property type="protein sequence ID" value="JAD68395.1"/>
    <property type="molecule type" value="Transcribed_RNA"/>
</dbReference>
<sequence length="35" mass="4074">MKTHVNKVFFSTSAYYSSSITKLQLDHGDLLWQLN</sequence>
<proteinExistence type="predicted"/>
<name>A0A0A9C4R9_ARUDO</name>
<evidence type="ECO:0000313" key="1">
    <source>
        <dbReference type="EMBL" id="JAD68395.1"/>
    </source>
</evidence>
<protein>
    <submittedName>
        <fullName evidence="1">Uncharacterized protein</fullName>
    </submittedName>
</protein>